<evidence type="ECO:0008006" key="3">
    <source>
        <dbReference type="Google" id="ProtNLM"/>
    </source>
</evidence>
<feature type="compositionally biased region" description="Low complexity" evidence="1">
    <location>
        <begin position="461"/>
        <end position="471"/>
    </location>
</feature>
<feature type="region of interest" description="Disordered" evidence="1">
    <location>
        <begin position="447"/>
        <end position="471"/>
    </location>
</feature>
<protein>
    <recommendedName>
        <fullName evidence="3">Reverse transcriptase domain-containing protein</fullName>
    </recommendedName>
</protein>
<accession>A0A699JHH8</accession>
<organism evidence="2">
    <name type="scientific">Tanacetum cinerariifolium</name>
    <name type="common">Dalmatian daisy</name>
    <name type="synonym">Chrysanthemum cinerariifolium</name>
    <dbReference type="NCBI Taxonomy" id="118510"/>
    <lineage>
        <taxon>Eukaryota</taxon>
        <taxon>Viridiplantae</taxon>
        <taxon>Streptophyta</taxon>
        <taxon>Embryophyta</taxon>
        <taxon>Tracheophyta</taxon>
        <taxon>Spermatophyta</taxon>
        <taxon>Magnoliopsida</taxon>
        <taxon>eudicotyledons</taxon>
        <taxon>Gunneridae</taxon>
        <taxon>Pentapetalae</taxon>
        <taxon>asterids</taxon>
        <taxon>campanulids</taxon>
        <taxon>Asterales</taxon>
        <taxon>Asteraceae</taxon>
        <taxon>Asteroideae</taxon>
        <taxon>Anthemideae</taxon>
        <taxon>Anthemidinae</taxon>
        <taxon>Tanacetum</taxon>
    </lineage>
</organism>
<proteinExistence type="predicted"/>
<feature type="compositionally biased region" description="Acidic residues" evidence="1">
    <location>
        <begin position="132"/>
        <end position="150"/>
    </location>
</feature>
<feature type="non-terminal residue" evidence="2">
    <location>
        <position position="1"/>
    </location>
</feature>
<feature type="region of interest" description="Disordered" evidence="1">
    <location>
        <begin position="68"/>
        <end position="200"/>
    </location>
</feature>
<dbReference type="AlphaFoldDB" id="A0A699JHH8"/>
<evidence type="ECO:0000313" key="2">
    <source>
        <dbReference type="EMBL" id="GFA31947.1"/>
    </source>
</evidence>
<name>A0A699JHH8_TANCI</name>
<evidence type="ECO:0000256" key="1">
    <source>
        <dbReference type="SAM" id="MobiDB-lite"/>
    </source>
</evidence>
<comment type="caution">
    <text evidence="2">The sequence shown here is derived from an EMBL/GenBank/DDBJ whole genome shotgun (WGS) entry which is preliminary data.</text>
</comment>
<feature type="compositionally biased region" description="Acidic residues" evidence="1">
    <location>
        <begin position="157"/>
        <end position="186"/>
    </location>
</feature>
<gene>
    <name evidence="2" type="ORF">Tci_603919</name>
</gene>
<dbReference type="EMBL" id="BKCJ010403875">
    <property type="protein sequence ID" value="GFA31947.1"/>
    <property type="molecule type" value="Genomic_DNA"/>
</dbReference>
<reference evidence="2" key="1">
    <citation type="journal article" date="2019" name="Sci. Rep.">
        <title>Draft genome of Tanacetum cinerariifolium, the natural source of mosquito coil.</title>
        <authorList>
            <person name="Yamashiro T."/>
            <person name="Shiraishi A."/>
            <person name="Satake H."/>
            <person name="Nakayama K."/>
        </authorList>
    </citation>
    <scope>NUCLEOTIDE SEQUENCE</scope>
</reference>
<sequence length="641" mass="71403">RSIGTGCWDTLSNTPPDSYSAASHFGGVTDWYQSRGYREQDVSPEVDGPPVMPEDPYAYVVAAFQALPPPDYVPGPEEPEQAPPSPSYIPYVSKPVYPEFIPPEDDVFLAEEQPLPAAASPTTDSLGYILESDPDEDPEDDDEDPEEDPADYPADHDNEEEEEPFGDDADEENEEQDEDDDDDDEEHPASTDSIPPPPALRVTAKISFRPQPPTLFFTKEEAERFLAMPIPPPSPLTLLSSPLPQIPSLLLPASPPILPIPLPAASPSLQLLSFDRRADRPESSVAAAARPIEGRRADYGFVDSVEAKIKRQRVEDIGYGIRDTWIDPRYVAEEEALTTLEGVNTRVTELAAVQEQDTQNIYGVKEDTQVHFELQGYMTHTWVQDQRIDAHDTLIATLTTQLSSLQRHLATALGEIRALHAREQARAGAPKGADVIFSCDLKKMAPKKAAPKRTTRLNPGATPNPNSAPSTTTITVTNAQLQAMIDQGVNTALAARDANRTGDDSHTSRTGVRRTERITRECTYKDFMKCQPLYFKGTEGIVELTQWFERMETVFRISNCLAENQKKMADKYCWRNEMKKIETEFWNLEVQEESDRVERYIGGLPDIIYGSVAASKPKTMQEATEMATGLMDNEIRTYAER</sequence>